<accession>A0ABT2XD14</accession>
<dbReference type="RefSeq" id="WP_263338482.1">
    <property type="nucleotide sequence ID" value="NZ_JAOVQO010000016.1"/>
</dbReference>
<dbReference type="PANTHER" id="PTHR34216:SF3">
    <property type="entry name" value="POLY-BETA-1,6-N-ACETYL-D-GLUCOSAMINE N-DEACETYLASE"/>
    <property type="match status" value="1"/>
</dbReference>
<feature type="domain" description="NodB homology" evidence="7">
    <location>
        <begin position="61"/>
        <end position="255"/>
    </location>
</feature>
<organism evidence="8 9">
    <name type="scientific">Albidovulum salinarum</name>
    <dbReference type="NCBI Taxonomy" id="2984153"/>
    <lineage>
        <taxon>Bacteria</taxon>
        <taxon>Pseudomonadati</taxon>
        <taxon>Pseudomonadota</taxon>
        <taxon>Alphaproteobacteria</taxon>
        <taxon>Rhodobacterales</taxon>
        <taxon>Paracoccaceae</taxon>
        <taxon>Albidovulum</taxon>
    </lineage>
</organism>
<dbReference type="PROSITE" id="PS51677">
    <property type="entry name" value="NODB"/>
    <property type="match status" value="1"/>
</dbReference>
<comment type="subcellular location">
    <subcellularLocation>
        <location evidence="2">Secreted</location>
    </subcellularLocation>
</comment>
<evidence type="ECO:0000259" key="7">
    <source>
        <dbReference type="PROSITE" id="PS51677"/>
    </source>
</evidence>
<evidence type="ECO:0000313" key="9">
    <source>
        <dbReference type="Proteomes" id="UP001209535"/>
    </source>
</evidence>
<dbReference type="InterPro" id="IPR051398">
    <property type="entry name" value="Polysacch_Deacetylase"/>
</dbReference>
<comment type="similarity">
    <text evidence="3">Belongs to the polysaccharide deacetylase family.</text>
</comment>
<comment type="caution">
    <text evidence="8">The sequence shown here is derived from an EMBL/GenBank/DDBJ whole genome shotgun (WGS) entry which is preliminary data.</text>
</comment>
<evidence type="ECO:0000256" key="6">
    <source>
        <dbReference type="ARBA" id="ARBA00032976"/>
    </source>
</evidence>
<evidence type="ECO:0000256" key="3">
    <source>
        <dbReference type="ARBA" id="ARBA00010973"/>
    </source>
</evidence>
<dbReference type="PANTHER" id="PTHR34216">
    <property type="match status" value="1"/>
</dbReference>
<dbReference type="Pfam" id="PF01522">
    <property type="entry name" value="Polysacc_deac_1"/>
    <property type="match status" value="1"/>
</dbReference>
<gene>
    <name evidence="8" type="ORF">OEZ60_16465</name>
</gene>
<keyword evidence="9" id="KW-1185">Reference proteome</keyword>
<dbReference type="InterPro" id="IPR011330">
    <property type="entry name" value="Glyco_hydro/deAcase_b/a-brl"/>
</dbReference>
<dbReference type="CDD" id="cd10918">
    <property type="entry name" value="CE4_NodB_like_5s_6s"/>
    <property type="match status" value="1"/>
</dbReference>
<evidence type="ECO:0000313" key="8">
    <source>
        <dbReference type="EMBL" id="MCU9849595.1"/>
    </source>
</evidence>
<comment type="function">
    <text evidence="1">Is involved in generating a small heat-stable compound (Nod), an acylated oligomer of N-acetylglucosamine, that stimulates mitosis in various plant protoplasts.</text>
</comment>
<proteinExistence type="inferred from homology"/>
<dbReference type="EMBL" id="JAOVQO010000016">
    <property type="protein sequence ID" value="MCU9849595.1"/>
    <property type="molecule type" value="Genomic_DNA"/>
</dbReference>
<evidence type="ECO:0000256" key="4">
    <source>
        <dbReference type="ARBA" id="ARBA00020071"/>
    </source>
</evidence>
<dbReference type="InterPro" id="IPR002509">
    <property type="entry name" value="NODB_dom"/>
</dbReference>
<dbReference type="Proteomes" id="UP001209535">
    <property type="component" value="Unassembled WGS sequence"/>
</dbReference>
<evidence type="ECO:0000256" key="2">
    <source>
        <dbReference type="ARBA" id="ARBA00004613"/>
    </source>
</evidence>
<evidence type="ECO:0000256" key="1">
    <source>
        <dbReference type="ARBA" id="ARBA00003236"/>
    </source>
</evidence>
<name>A0ABT2XD14_9RHOB</name>
<dbReference type="SUPFAM" id="SSF88713">
    <property type="entry name" value="Glycoside hydrolase/deacetylase"/>
    <property type="match status" value="1"/>
</dbReference>
<protein>
    <recommendedName>
        <fullName evidence="4">Chitooligosaccharide deacetylase</fullName>
    </recommendedName>
    <alternativeName>
        <fullName evidence="6">Nodulation protein B</fullName>
    </alternativeName>
</protein>
<reference evidence="8 9" key="1">
    <citation type="submission" date="2022-10" db="EMBL/GenBank/DDBJ databases">
        <title>Defluviimonas sp. nov., isolated from ocean surface sediments.</title>
        <authorList>
            <person name="He W."/>
            <person name="Wang L."/>
            <person name="Zhang D.-F."/>
        </authorList>
    </citation>
    <scope>NUCLEOTIDE SEQUENCE [LARGE SCALE GENOMIC DNA]</scope>
    <source>
        <strain evidence="8 9">WL0024</strain>
    </source>
</reference>
<sequence>MPEPVIDILMYHSISDRSGPTCIPPEVFAGQMRALAESGLPVISLDDLVASRDASVRLAPHAVIVTFDDGFQDFADAAWPVMEPLGIRPIVYLPTGHIGGAEGWRGGTEPPRPLMGWGTIRALAREGVAFGSHTVTHADLDALTGDMLEAELRRSQQEIADQLDRPVHHFAPPYGIAGDPVRRRVAAYYQTSVGTRLGQADAGSDLHDLPRLEMFYFTDLGHWRRHLDGRGATYLARRKAMRAVRGAVMKPWQGV</sequence>
<evidence type="ECO:0000256" key="5">
    <source>
        <dbReference type="ARBA" id="ARBA00022729"/>
    </source>
</evidence>
<dbReference type="Gene3D" id="3.20.20.370">
    <property type="entry name" value="Glycoside hydrolase/deacetylase"/>
    <property type="match status" value="1"/>
</dbReference>
<keyword evidence="5" id="KW-0732">Signal</keyword>